<reference evidence="2 3" key="1">
    <citation type="submission" date="2024-05" db="EMBL/GenBank/DDBJ databases">
        <title>Genome sequencing and assembly of Indian major carp, Cirrhinus mrigala (Hamilton, 1822).</title>
        <authorList>
            <person name="Mohindra V."/>
            <person name="Chowdhury L.M."/>
            <person name="Lal K."/>
            <person name="Jena J.K."/>
        </authorList>
    </citation>
    <scope>NUCLEOTIDE SEQUENCE [LARGE SCALE GENOMIC DNA]</scope>
    <source>
        <strain evidence="2">CM1030</strain>
        <tissue evidence="2">Blood</tissue>
    </source>
</reference>
<gene>
    <name evidence="2" type="ORF">M9458_053951</name>
</gene>
<dbReference type="EMBL" id="JAMKFB020000277">
    <property type="protein sequence ID" value="KAL0150728.1"/>
    <property type="molecule type" value="Genomic_DNA"/>
</dbReference>
<feature type="chain" id="PRO_5044789741" description="Secreted protein" evidence="1">
    <location>
        <begin position="20"/>
        <end position="90"/>
    </location>
</feature>
<protein>
    <recommendedName>
        <fullName evidence="4">Secreted protein</fullName>
    </recommendedName>
</protein>
<feature type="signal peptide" evidence="1">
    <location>
        <begin position="1"/>
        <end position="19"/>
    </location>
</feature>
<evidence type="ECO:0000256" key="1">
    <source>
        <dbReference type="SAM" id="SignalP"/>
    </source>
</evidence>
<feature type="non-terminal residue" evidence="2">
    <location>
        <position position="1"/>
    </location>
</feature>
<evidence type="ECO:0008006" key="4">
    <source>
        <dbReference type="Google" id="ProtNLM"/>
    </source>
</evidence>
<evidence type="ECO:0000313" key="3">
    <source>
        <dbReference type="Proteomes" id="UP001529510"/>
    </source>
</evidence>
<dbReference type="AlphaFoldDB" id="A0ABD0MKR6"/>
<keyword evidence="3" id="KW-1185">Reference proteome</keyword>
<comment type="caution">
    <text evidence="2">The sequence shown here is derived from an EMBL/GenBank/DDBJ whole genome shotgun (WGS) entry which is preliminary data.</text>
</comment>
<evidence type="ECO:0000313" key="2">
    <source>
        <dbReference type="EMBL" id="KAL0150728.1"/>
    </source>
</evidence>
<proteinExistence type="predicted"/>
<keyword evidence="1" id="KW-0732">Signal</keyword>
<organism evidence="2 3">
    <name type="scientific">Cirrhinus mrigala</name>
    <name type="common">Mrigala</name>
    <dbReference type="NCBI Taxonomy" id="683832"/>
    <lineage>
        <taxon>Eukaryota</taxon>
        <taxon>Metazoa</taxon>
        <taxon>Chordata</taxon>
        <taxon>Craniata</taxon>
        <taxon>Vertebrata</taxon>
        <taxon>Euteleostomi</taxon>
        <taxon>Actinopterygii</taxon>
        <taxon>Neopterygii</taxon>
        <taxon>Teleostei</taxon>
        <taxon>Ostariophysi</taxon>
        <taxon>Cypriniformes</taxon>
        <taxon>Cyprinidae</taxon>
        <taxon>Labeoninae</taxon>
        <taxon>Labeonini</taxon>
        <taxon>Cirrhinus</taxon>
    </lineage>
</organism>
<sequence length="90" mass="10108">RLPFRTLALVYWFILPAQPLTDYVCHGSTLACFTDFYCASPTLNLSAVVVYPACTTMSLSRPNKSSQVDPLASRLVHPVTKRRQFIDAEE</sequence>
<accession>A0ABD0MKR6</accession>
<dbReference type="Proteomes" id="UP001529510">
    <property type="component" value="Unassembled WGS sequence"/>
</dbReference>
<name>A0ABD0MKR6_CIRMR</name>
<feature type="non-terminal residue" evidence="2">
    <location>
        <position position="90"/>
    </location>
</feature>